<dbReference type="RefSeq" id="WP_187777961.1">
    <property type="nucleotide sequence ID" value="NZ_JACTUZ010000020.1"/>
</dbReference>
<gene>
    <name evidence="2" type="ORF">IBL25_07685</name>
</gene>
<proteinExistence type="predicted"/>
<dbReference type="Proteomes" id="UP000603940">
    <property type="component" value="Unassembled WGS sequence"/>
</dbReference>
<keyword evidence="3" id="KW-1185">Reference proteome</keyword>
<evidence type="ECO:0000313" key="2">
    <source>
        <dbReference type="EMBL" id="MBC9176820.1"/>
    </source>
</evidence>
<evidence type="ECO:0000259" key="1">
    <source>
        <dbReference type="Pfam" id="PF09361"/>
    </source>
</evidence>
<dbReference type="InterPro" id="IPR018968">
    <property type="entry name" value="Phasin"/>
</dbReference>
<dbReference type="EMBL" id="JACTUZ010000020">
    <property type="protein sequence ID" value="MBC9176820.1"/>
    <property type="molecule type" value="Genomic_DNA"/>
</dbReference>
<organism evidence="2 3">
    <name type="scientific">Pseudoroseomonas ludipueritiae</name>
    <dbReference type="NCBI Taxonomy" id="198093"/>
    <lineage>
        <taxon>Bacteria</taxon>
        <taxon>Pseudomonadati</taxon>
        <taxon>Pseudomonadota</taxon>
        <taxon>Alphaproteobacteria</taxon>
        <taxon>Acetobacterales</taxon>
        <taxon>Acetobacteraceae</taxon>
        <taxon>Pseudoroseomonas</taxon>
    </lineage>
</organism>
<feature type="domain" description="Phasin" evidence="1">
    <location>
        <begin position="30"/>
        <end position="93"/>
    </location>
</feature>
<reference evidence="2 3" key="1">
    <citation type="journal article" date="2009" name="Int. J. Syst. Evol. Microbiol.">
        <title>Transfer of Teichococcus ludipueritiae and Muricoccus roseus to the genus Roseomonas, as Roseomonas ludipueritiae comb. nov. and Roseomonas rosea comb. nov., respectively, and emended description of the genus Roseomonas.</title>
        <authorList>
            <person name="Sanchez-Porro C."/>
            <person name="Gallego V."/>
            <person name="Busse H.J."/>
            <person name="Kampfer P."/>
            <person name="Ventosa A."/>
        </authorList>
    </citation>
    <scope>NUCLEOTIDE SEQUENCE [LARGE SCALE GENOMIC DNA]</scope>
    <source>
        <strain evidence="2 3">DSM 14915</strain>
    </source>
</reference>
<protein>
    <submittedName>
        <fullName evidence="2">Phasin family protein</fullName>
    </submittedName>
</protein>
<accession>A0ABR7R5A9</accession>
<evidence type="ECO:0000313" key="3">
    <source>
        <dbReference type="Proteomes" id="UP000603940"/>
    </source>
</evidence>
<name>A0ABR7R5A9_9PROT</name>
<comment type="caution">
    <text evidence="2">The sequence shown here is derived from an EMBL/GenBank/DDBJ whole genome shotgun (WGS) entry which is preliminary data.</text>
</comment>
<sequence length="105" mass="11596">MSTDPREARLLLAPPEATAFPASPDWARPLTDASSRFSGEFLKFAASGLRTQAEFLHELASCKDLADVFQLQIRFMQNTWELCLTGAAHLSKITPDNSVFARSPL</sequence>
<dbReference type="Pfam" id="PF09361">
    <property type="entry name" value="Phasin_2"/>
    <property type="match status" value="1"/>
</dbReference>